<dbReference type="AlphaFoldDB" id="A0A7D9IDF5"/>
<protein>
    <submittedName>
        <fullName evidence="1">Uncharacterized protein</fullName>
    </submittedName>
</protein>
<gene>
    <name evidence="1" type="ORF">PACLA_8A047709</name>
</gene>
<reference evidence="1" key="1">
    <citation type="submission" date="2020-04" db="EMBL/GenBank/DDBJ databases">
        <authorList>
            <person name="Alioto T."/>
            <person name="Alioto T."/>
            <person name="Gomez Garrido J."/>
        </authorList>
    </citation>
    <scope>NUCLEOTIDE SEQUENCE</scope>
    <source>
        <strain evidence="1">A484AB</strain>
    </source>
</reference>
<evidence type="ECO:0000313" key="1">
    <source>
        <dbReference type="EMBL" id="CAB4003341.1"/>
    </source>
</evidence>
<feature type="non-terminal residue" evidence="1">
    <location>
        <position position="76"/>
    </location>
</feature>
<name>A0A7D9IDF5_PARCT</name>
<evidence type="ECO:0000313" key="2">
    <source>
        <dbReference type="Proteomes" id="UP001152795"/>
    </source>
</evidence>
<comment type="caution">
    <text evidence="1">The sequence shown here is derived from an EMBL/GenBank/DDBJ whole genome shotgun (WGS) entry which is preliminary data.</text>
</comment>
<organism evidence="1 2">
    <name type="scientific">Paramuricea clavata</name>
    <name type="common">Red gorgonian</name>
    <name type="synonym">Violescent sea-whip</name>
    <dbReference type="NCBI Taxonomy" id="317549"/>
    <lineage>
        <taxon>Eukaryota</taxon>
        <taxon>Metazoa</taxon>
        <taxon>Cnidaria</taxon>
        <taxon>Anthozoa</taxon>
        <taxon>Octocorallia</taxon>
        <taxon>Malacalcyonacea</taxon>
        <taxon>Plexauridae</taxon>
        <taxon>Paramuricea</taxon>
    </lineage>
</organism>
<sequence length="76" mass="8843">MRADIKDLKDESQTRKENDVFNKATARETGKGKRSVIDLKARKEGGKYYAMYTQLTQGSGRKEIERIELRINRHTI</sequence>
<proteinExistence type="predicted"/>
<accession>A0A7D9IDF5</accession>
<keyword evidence="2" id="KW-1185">Reference proteome</keyword>
<dbReference type="Proteomes" id="UP001152795">
    <property type="component" value="Unassembled WGS sequence"/>
</dbReference>
<dbReference type="EMBL" id="CACRXK020004603">
    <property type="protein sequence ID" value="CAB4003341.1"/>
    <property type="molecule type" value="Genomic_DNA"/>
</dbReference>